<dbReference type="Proteomes" id="UP001243717">
    <property type="component" value="Unassembled WGS sequence"/>
</dbReference>
<dbReference type="EMBL" id="JARXIC010000029">
    <property type="protein sequence ID" value="MDQ8195675.1"/>
    <property type="molecule type" value="Genomic_DNA"/>
</dbReference>
<sequence length="66" mass="7219">MKLYFDLKKLAAVIDAVGSGHVEPYTGEAWGTPERNPPGIMVVGDQGVYVIGNDDLNLNQMRDDVQ</sequence>
<reference evidence="1 2" key="1">
    <citation type="submission" date="2023-04" db="EMBL/GenBank/DDBJ databases">
        <title>A novel bacteria isolated from coastal sediment.</title>
        <authorList>
            <person name="Liu X.-J."/>
            <person name="Du Z.-J."/>
        </authorList>
    </citation>
    <scope>NUCLEOTIDE SEQUENCE [LARGE SCALE GENOMIC DNA]</scope>
    <source>
        <strain evidence="1 2">SDUM461004</strain>
    </source>
</reference>
<name>A0ABU1ALJ7_9BACT</name>
<evidence type="ECO:0000313" key="1">
    <source>
        <dbReference type="EMBL" id="MDQ8195675.1"/>
    </source>
</evidence>
<accession>A0ABU1ALJ7</accession>
<evidence type="ECO:0000313" key="2">
    <source>
        <dbReference type="Proteomes" id="UP001243717"/>
    </source>
</evidence>
<dbReference type="RefSeq" id="WP_308986124.1">
    <property type="nucleotide sequence ID" value="NZ_JARXIC010000029.1"/>
</dbReference>
<organism evidence="1 2">
    <name type="scientific">Thalassobacterium sedimentorum</name>
    <dbReference type="NCBI Taxonomy" id="3041258"/>
    <lineage>
        <taxon>Bacteria</taxon>
        <taxon>Pseudomonadati</taxon>
        <taxon>Verrucomicrobiota</taxon>
        <taxon>Opitutia</taxon>
        <taxon>Puniceicoccales</taxon>
        <taxon>Coraliomargaritaceae</taxon>
        <taxon>Thalassobacterium</taxon>
    </lineage>
</organism>
<comment type="caution">
    <text evidence="1">The sequence shown here is derived from an EMBL/GenBank/DDBJ whole genome shotgun (WGS) entry which is preliminary data.</text>
</comment>
<keyword evidence="2" id="KW-1185">Reference proteome</keyword>
<proteinExistence type="predicted"/>
<gene>
    <name evidence="1" type="ORF">QEH59_14670</name>
</gene>
<protein>
    <submittedName>
        <fullName evidence="1">Uncharacterized protein</fullName>
    </submittedName>
</protein>